<dbReference type="InterPro" id="IPR037026">
    <property type="entry name" value="Vgr_OB-fold_dom_sf"/>
</dbReference>
<keyword evidence="4" id="KW-1185">Reference proteome</keyword>
<comment type="caution">
    <text evidence="3">The sequence shown here is derived from an EMBL/GenBank/DDBJ whole genome shotgun (WGS) entry which is preliminary data.</text>
</comment>
<dbReference type="Pfam" id="PF05954">
    <property type="entry name" value="Phage_GPD"/>
    <property type="match status" value="1"/>
</dbReference>
<reference evidence="3 4" key="1">
    <citation type="submission" date="2018-02" db="EMBL/GenBank/DDBJ databases">
        <title>Genome sequences of Apibacter spp., gut symbionts of Asian honey bees.</title>
        <authorList>
            <person name="Kwong W.K."/>
            <person name="Steele M.I."/>
            <person name="Moran N.A."/>
        </authorList>
    </citation>
    <scope>NUCLEOTIDE SEQUENCE [LARGE SCALE GENOMIC DNA]</scope>
    <source>
        <strain evidence="4">wkB301</strain>
    </source>
</reference>
<feature type="domain" description="Gp5/Type VI secretion system Vgr protein OB-fold" evidence="2">
    <location>
        <begin position="419"/>
        <end position="493"/>
    </location>
</feature>
<dbReference type="OrthoDB" id="727155at2"/>
<evidence type="ECO:0000256" key="1">
    <source>
        <dbReference type="SAM" id="MobiDB-lite"/>
    </source>
</evidence>
<dbReference type="SUPFAM" id="SSF69255">
    <property type="entry name" value="gp5 N-terminal domain-like"/>
    <property type="match status" value="1"/>
</dbReference>
<accession>A0A2S8A8Z3</accession>
<evidence type="ECO:0000259" key="2">
    <source>
        <dbReference type="Pfam" id="PF04717"/>
    </source>
</evidence>
<proteinExistence type="predicted"/>
<name>A0A2S8A8Z3_9FLAO</name>
<feature type="region of interest" description="Disordered" evidence="1">
    <location>
        <begin position="620"/>
        <end position="653"/>
    </location>
</feature>
<dbReference type="Gene3D" id="2.40.50.230">
    <property type="entry name" value="Gp5 N-terminal domain"/>
    <property type="match status" value="1"/>
</dbReference>
<dbReference type="SUPFAM" id="SSF69279">
    <property type="entry name" value="Phage tail proteins"/>
    <property type="match status" value="1"/>
</dbReference>
<dbReference type="AlphaFoldDB" id="A0A2S8A8Z3"/>
<evidence type="ECO:0000313" key="4">
    <source>
        <dbReference type="Proteomes" id="UP000238042"/>
    </source>
</evidence>
<sequence>MSDSLFPGSEELPSSPFKILSQKEIARQQSLQGIIASYGGSRENLYGDSPLVSVFVQISGEARFTHTNFHLQIRQRVNTHDTFEMLCDPDEYGENQAYLLENSRKDLGKRITFTFKQWGKSCSLFTGVLTGISTRKKDGIKQIVLQGKSPSILMENGSHCRSFENQSLEEIIKEVIRNYPQNLIDFTINPNHKERIPYIVQYNETDFAFIQRLAARYGEYFYYNGSRFIFSPWGGKITELMEGEDVYDYELKMEVQPQHYHYSGYDPKQSQSYSVDSSGQSVEASQNPFQQYADQVSQKLFHVEPSGFYEQSLLPQNRRDIEQAVLRENKKRQNLIDIEVTSNNPNIMLGDIAKMLVWIPDHKIFKNGKVPIESYKITEIIHDFADGEGYTNTFYGVPKDLSVPFYTDLSDTPKADIQHAKVIDNKDPQKMGRVRVQFTWQQPSNSSTPWVQVIQPHSGGSKGTYFNPEIGEMVLCAFQGGNAECPVVLGTAYNGGEIAAYYTQGNDIKVIQTRSGTKIIFNDAQGKGSILIEDPSGNKMFMDGEGNISVHAPKNMNFTVGKNFTINVGENMVTNVGIDQTTSVGKNSSTQVGRQYSLFAADIFESATNEKVSQADVIDETGGTVEKSATEGNINAHGSKEVRTNSGEKSNLF</sequence>
<evidence type="ECO:0000313" key="3">
    <source>
        <dbReference type="EMBL" id="PQL90956.1"/>
    </source>
</evidence>
<feature type="compositionally biased region" description="Polar residues" evidence="1">
    <location>
        <begin position="644"/>
        <end position="653"/>
    </location>
</feature>
<protein>
    <submittedName>
        <fullName evidence="3">Type IV secretion protein Rhs</fullName>
    </submittedName>
</protein>
<dbReference type="Gene3D" id="3.55.50.10">
    <property type="entry name" value="Baseplate protein-like domains"/>
    <property type="match status" value="1"/>
</dbReference>
<dbReference type="Pfam" id="PF04717">
    <property type="entry name" value="Phage_base_V"/>
    <property type="match status" value="1"/>
</dbReference>
<dbReference type="SUPFAM" id="SSF69349">
    <property type="entry name" value="Phage fibre proteins"/>
    <property type="match status" value="1"/>
</dbReference>
<dbReference type="EMBL" id="PSZM01000043">
    <property type="protein sequence ID" value="PQL90956.1"/>
    <property type="molecule type" value="Genomic_DNA"/>
</dbReference>
<gene>
    <name evidence="3" type="ORF">C4S77_08830</name>
</gene>
<organism evidence="3 4">
    <name type="scientific">Apibacter adventoris</name>
    <dbReference type="NCBI Taxonomy" id="1679466"/>
    <lineage>
        <taxon>Bacteria</taxon>
        <taxon>Pseudomonadati</taxon>
        <taxon>Bacteroidota</taxon>
        <taxon>Flavobacteriia</taxon>
        <taxon>Flavobacteriales</taxon>
        <taxon>Weeksellaceae</taxon>
        <taxon>Apibacter</taxon>
    </lineage>
</organism>
<dbReference type="InterPro" id="IPR006531">
    <property type="entry name" value="Gp5/Vgr_OB"/>
</dbReference>
<dbReference type="Proteomes" id="UP000238042">
    <property type="component" value="Unassembled WGS sequence"/>
</dbReference>